<keyword evidence="1" id="KW-0175">Coiled coil</keyword>
<dbReference type="AlphaFoldDB" id="A0AAD8NQ30"/>
<gene>
    <name evidence="2" type="ORF">QVD17_32372</name>
</gene>
<evidence type="ECO:0000256" key="1">
    <source>
        <dbReference type="SAM" id="Coils"/>
    </source>
</evidence>
<dbReference type="Proteomes" id="UP001229421">
    <property type="component" value="Unassembled WGS sequence"/>
</dbReference>
<feature type="coiled-coil region" evidence="1">
    <location>
        <begin position="32"/>
        <end position="147"/>
    </location>
</feature>
<dbReference type="PANTHER" id="PTHR21470:SF10">
    <property type="entry name" value="RAB6-INTERACTING GOLGIN"/>
    <property type="match status" value="1"/>
</dbReference>
<protein>
    <recommendedName>
        <fullName evidence="4">RAB6-interacting golgin</fullName>
    </recommendedName>
</protein>
<dbReference type="Pfam" id="PF04949">
    <property type="entry name" value="Transcrip_act"/>
    <property type="match status" value="1"/>
</dbReference>
<accession>A0AAD8NQ30</accession>
<keyword evidence="3" id="KW-1185">Reference proteome</keyword>
<dbReference type="InterPro" id="IPR007033">
    <property type="entry name" value="GORAB"/>
</dbReference>
<proteinExistence type="predicted"/>
<evidence type="ECO:0008006" key="4">
    <source>
        <dbReference type="Google" id="ProtNLM"/>
    </source>
</evidence>
<reference evidence="2" key="1">
    <citation type="journal article" date="2023" name="bioRxiv">
        <title>Improved chromosome-level genome assembly for marigold (Tagetes erecta).</title>
        <authorList>
            <person name="Jiang F."/>
            <person name="Yuan L."/>
            <person name="Wang S."/>
            <person name="Wang H."/>
            <person name="Xu D."/>
            <person name="Wang A."/>
            <person name="Fan W."/>
        </authorList>
    </citation>
    <scope>NUCLEOTIDE SEQUENCE</scope>
    <source>
        <strain evidence="2">WSJ</strain>
        <tissue evidence="2">Leaf</tissue>
    </source>
</reference>
<evidence type="ECO:0000313" key="2">
    <source>
        <dbReference type="EMBL" id="KAK1416581.1"/>
    </source>
</evidence>
<dbReference type="EMBL" id="JAUHHV010000008">
    <property type="protein sequence ID" value="KAK1416581.1"/>
    <property type="molecule type" value="Genomic_DNA"/>
</dbReference>
<evidence type="ECO:0000313" key="3">
    <source>
        <dbReference type="Proteomes" id="UP001229421"/>
    </source>
</evidence>
<comment type="caution">
    <text evidence="2">The sequence shown here is derived from an EMBL/GenBank/DDBJ whole genome shotgun (WGS) entry which is preliminary data.</text>
</comment>
<dbReference type="PANTHER" id="PTHR21470">
    <property type="entry name" value="RAB6-INTERACTING PROTEIN GORAB"/>
    <property type="match status" value="1"/>
</dbReference>
<name>A0AAD8NQ30_TARER</name>
<sequence>MRLAGYNKRKACMLQQKQASKMATSVLVDRNVQEENRAVELFRAKEEEIEKKKMQVREKLKFQLDRAEEKTRRLSQVWEEVEVFKDPMRKELAIVRKKVDKANHELKSLRKSCLKKEKEYREAMEVLQNKNKEKKELTITLVELVKKSEEARLKKLDDLSKIIDPSG</sequence>
<organism evidence="2 3">
    <name type="scientific">Tagetes erecta</name>
    <name type="common">African marigold</name>
    <dbReference type="NCBI Taxonomy" id="13708"/>
    <lineage>
        <taxon>Eukaryota</taxon>
        <taxon>Viridiplantae</taxon>
        <taxon>Streptophyta</taxon>
        <taxon>Embryophyta</taxon>
        <taxon>Tracheophyta</taxon>
        <taxon>Spermatophyta</taxon>
        <taxon>Magnoliopsida</taxon>
        <taxon>eudicotyledons</taxon>
        <taxon>Gunneridae</taxon>
        <taxon>Pentapetalae</taxon>
        <taxon>asterids</taxon>
        <taxon>campanulids</taxon>
        <taxon>Asterales</taxon>
        <taxon>Asteraceae</taxon>
        <taxon>Asteroideae</taxon>
        <taxon>Heliantheae alliance</taxon>
        <taxon>Tageteae</taxon>
        <taxon>Tagetes</taxon>
    </lineage>
</organism>